<evidence type="ECO:0000313" key="3">
    <source>
        <dbReference type="Proteomes" id="UP000265768"/>
    </source>
</evidence>
<protein>
    <recommendedName>
        <fullName evidence="1">DUF4097 domain-containing protein</fullName>
    </recommendedName>
</protein>
<dbReference type="EMBL" id="QZEY01000001">
    <property type="protein sequence ID" value="RJL35668.1"/>
    <property type="molecule type" value="Genomic_DNA"/>
</dbReference>
<keyword evidence="3" id="KW-1185">Reference proteome</keyword>
<sequence>MSELRVRAKWGRVEIVGRDAPGVRVTETHRWTTEAPKAAHSVSEGGSVQLTSTCSKGAENRGGKCEVDFKVEVPRGAQVDAYVFGGPVALRGLGGKITVETEAGEVEGEELTGKQVSAKSGAGDVRLAFAAIPDRVVARATAGNGTVRVPRGSYNVKVDSDAGLGKIGVTQDRRSPHTIEVATGAGDFSIQPTS</sequence>
<evidence type="ECO:0000259" key="1">
    <source>
        <dbReference type="Pfam" id="PF13349"/>
    </source>
</evidence>
<dbReference type="Proteomes" id="UP000265768">
    <property type="component" value="Unassembled WGS sequence"/>
</dbReference>
<evidence type="ECO:0000313" key="2">
    <source>
        <dbReference type="EMBL" id="RJL35668.1"/>
    </source>
</evidence>
<accession>A0A3A4BVP0</accession>
<feature type="domain" description="DUF4097" evidence="1">
    <location>
        <begin position="97"/>
        <end position="186"/>
    </location>
</feature>
<dbReference type="Pfam" id="PF13349">
    <property type="entry name" value="DUF4097"/>
    <property type="match status" value="1"/>
</dbReference>
<gene>
    <name evidence="2" type="ORF">D5H75_02450</name>
</gene>
<reference evidence="2 3" key="1">
    <citation type="submission" date="2018-09" db="EMBL/GenBank/DDBJ databases">
        <title>YIM 75507 draft genome.</title>
        <authorList>
            <person name="Tang S."/>
            <person name="Feng Y."/>
        </authorList>
    </citation>
    <scope>NUCLEOTIDE SEQUENCE [LARGE SCALE GENOMIC DNA]</scope>
    <source>
        <strain evidence="2 3">YIM 75507</strain>
    </source>
</reference>
<dbReference type="AlphaFoldDB" id="A0A3A4BVP0"/>
<dbReference type="InterPro" id="IPR025164">
    <property type="entry name" value="Toastrack_DUF4097"/>
</dbReference>
<name>A0A3A4BVP0_9ACTN</name>
<comment type="caution">
    <text evidence="2">The sequence shown here is derived from an EMBL/GenBank/DDBJ whole genome shotgun (WGS) entry which is preliminary data.</text>
</comment>
<proteinExistence type="predicted"/>
<organism evidence="2 3">
    <name type="scientific">Bailinhaonella thermotolerans</name>
    <dbReference type="NCBI Taxonomy" id="1070861"/>
    <lineage>
        <taxon>Bacteria</taxon>
        <taxon>Bacillati</taxon>
        <taxon>Actinomycetota</taxon>
        <taxon>Actinomycetes</taxon>
        <taxon>Streptosporangiales</taxon>
        <taxon>Streptosporangiaceae</taxon>
        <taxon>Bailinhaonella</taxon>
    </lineage>
</organism>